<evidence type="ECO:0000256" key="1">
    <source>
        <dbReference type="SAM" id="SignalP"/>
    </source>
</evidence>
<dbReference type="KEGG" id="cok:COCCU_11245"/>
<reference evidence="2 3" key="1">
    <citation type="submission" date="2019-11" db="EMBL/GenBank/DDBJ databases">
        <title>Complete genome sequence of Corynebacterium kalinowskii 1959, a novel Corynebacterium species isolated from soil of a small paddock in Vilsendorf, Germany.</title>
        <authorList>
            <person name="Schaffert L."/>
            <person name="Ruwe M."/>
            <person name="Milse J."/>
            <person name="Hanuschka K."/>
            <person name="Ortseifen V."/>
            <person name="Droste J."/>
            <person name="Brandt D."/>
            <person name="Schlueter L."/>
            <person name="Kutter Y."/>
            <person name="Vinke S."/>
            <person name="Viehoefer P."/>
            <person name="Jacob L."/>
            <person name="Luebke N.-C."/>
            <person name="Schulte-Berndt E."/>
            <person name="Hain C."/>
            <person name="Linder M."/>
            <person name="Schmidt P."/>
            <person name="Wollenschlaeger L."/>
            <person name="Luttermann T."/>
            <person name="Thieme E."/>
            <person name="Hassa J."/>
            <person name="Haak M."/>
            <person name="Wittchen M."/>
            <person name="Mentz A."/>
            <person name="Persicke M."/>
            <person name="Busche T."/>
            <person name="Ruckert C."/>
        </authorList>
    </citation>
    <scope>NUCLEOTIDE SEQUENCE [LARGE SCALE GENOMIC DNA]</scope>
    <source>
        <strain evidence="2 3">2039</strain>
    </source>
</reference>
<feature type="signal peptide" evidence="1">
    <location>
        <begin position="1"/>
        <end position="43"/>
    </location>
</feature>
<keyword evidence="3" id="KW-1185">Reference proteome</keyword>
<protein>
    <submittedName>
        <fullName evidence="2">Uncharacterized protein</fullName>
    </submittedName>
</protein>
<name>A0A6B8WDT0_9CORY</name>
<organism evidence="2 3">
    <name type="scientific">Corynebacterium occultum</name>
    <dbReference type="NCBI Taxonomy" id="2675219"/>
    <lineage>
        <taxon>Bacteria</taxon>
        <taxon>Bacillati</taxon>
        <taxon>Actinomycetota</taxon>
        <taxon>Actinomycetes</taxon>
        <taxon>Mycobacteriales</taxon>
        <taxon>Corynebacteriaceae</taxon>
        <taxon>Corynebacterium</taxon>
    </lineage>
</organism>
<dbReference type="EMBL" id="CP046455">
    <property type="protein sequence ID" value="QGU08160.1"/>
    <property type="molecule type" value="Genomic_DNA"/>
</dbReference>
<evidence type="ECO:0000313" key="2">
    <source>
        <dbReference type="EMBL" id="QGU08160.1"/>
    </source>
</evidence>
<accession>A0A6B8WDT0</accession>
<evidence type="ECO:0000313" key="3">
    <source>
        <dbReference type="Proteomes" id="UP000424462"/>
    </source>
</evidence>
<dbReference type="AlphaFoldDB" id="A0A6B8WDT0"/>
<gene>
    <name evidence="2" type="ORF">COCCU_11245</name>
</gene>
<dbReference type="Proteomes" id="UP000424462">
    <property type="component" value="Chromosome"/>
</dbReference>
<sequence precursor="true">MNLNCFPGPNPTLKGKTMKLRSTLLALGAATALSTAAAAPALAQTSDELYYQSAVTSSELYLDAFENPLTQGSVVFATVGSGGLWLIGCMIQDFIAPGTANCTF</sequence>
<keyword evidence="1" id="KW-0732">Signal</keyword>
<proteinExistence type="predicted"/>
<feature type="chain" id="PRO_5038887280" evidence="1">
    <location>
        <begin position="44"/>
        <end position="104"/>
    </location>
</feature>